<dbReference type="PANTHER" id="PTHR46026">
    <property type="entry name" value="RHO-TYPE GUANINE NUCLEOTIDE EXCHANGE FACTOR, ISOFORM F"/>
    <property type="match status" value="1"/>
</dbReference>
<dbReference type="HOGENOM" id="CLU_186395_5_0_1"/>
<dbReference type="PaxDb" id="2903-EOD28551"/>
<dbReference type="PANTHER" id="PTHR46026:SF1">
    <property type="entry name" value="RHO-TYPE GUANINE NUCLEOTIDE EXCHANGE FACTOR, ISOFORM F"/>
    <property type="match status" value="1"/>
</dbReference>
<evidence type="ECO:0000256" key="1">
    <source>
        <dbReference type="ARBA" id="ARBA00022443"/>
    </source>
</evidence>
<dbReference type="STRING" id="2903.R1F052"/>
<name>A0A0D3JYG6_EMIH1</name>
<evidence type="ECO:0000256" key="2">
    <source>
        <dbReference type="PROSITE-ProRule" id="PRU00192"/>
    </source>
</evidence>
<evidence type="ECO:0000313" key="4">
    <source>
        <dbReference type="EnsemblProtists" id="EOD28551"/>
    </source>
</evidence>
<feature type="domain" description="SH3" evidence="3">
    <location>
        <begin position="1"/>
        <end position="60"/>
    </location>
</feature>
<dbReference type="Pfam" id="PF07653">
    <property type="entry name" value="SH3_2"/>
    <property type="match status" value="1"/>
</dbReference>
<dbReference type="PRINTS" id="PR00452">
    <property type="entry name" value="SH3DOMAIN"/>
</dbReference>
<sequence>EPKYVQAEYDNLGHQPGELGFRAGDVIQVTQQGEDGGWWEGLLDGQYGWFPSTFCAPYYSH</sequence>
<dbReference type="GO" id="GO:0005737">
    <property type="term" value="C:cytoplasm"/>
    <property type="evidence" value="ECO:0007669"/>
    <property type="project" value="TreeGrafter"/>
</dbReference>
<dbReference type="PROSITE" id="PS50002">
    <property type="entry name" value="SH3"/>
    <property type="match status" value="1"/>
</dbReference>
<organism evidence="4 5">
    <name type="scientific">Emiliania huxleyi (strain CCMP1516)</name>
    <dbReference type="NCBI Taxonomy" id="280463"/>
    <lineage>
        <taxon>Eukaryota</taxon>
        <taxon>Haptista</taxon>
        <taxon>Haptophyta</taxon>
        <taxon>Prymnesiophyceae</taxon>
        <taxon>Isochrysidales</taxon>
        <taxon>Noelaerhabdaceae</taxon>
        <taxon>Emiliania</taxon>
    </lineage>
</organism>
<reference evidence="5" key="1">
    <citation type="journal article" date="2013" name="Nature">
        <title>Pan genome of the phytoplankton Emiliania underpins its global distribution.</title>
        <authorList>
            <person name="Read B.A."/>
            <person name="Kegel J."/>
            <person name="Klute M.J."/>
            <person name="Kuo A."/>
            <person name="Lefebvre S.C."/>
            <person name="Maumus F."/>
            <person name="Mayer C."/>
            <person name="Miller J."/>
            <person name="Monier A."/>
            <person name="Salamov A."/>
            <person name="Young J."/>
            <person name="Aguilar M."/>
            <person name="Claverie J.M."/>
            <person name="Frickenhaus S."/>
            <person name="Gonzalez K."/>
            <person name="Herman E.K."/>
            <person name="Lin Y.C."/>
            <person name="Napier J."/>
            <person name="Ogata H."/>
            <person name="Sarno A.F."/>
            <person name="Shmutz J."/>
            <person name="Schroeder D."/>
            <person name="de Vargas C."/>
            <person name="Verret F."/>
            <person name="von Dassow P."/>
            <person name="Valentin K."/>
            <person name="Van de Peer Y."/>
            <person name="Wheeler G."/>
            <person name="Dacks J.B."/>
            <person name="Delwiche C.F."/>
            <person name="Dyhrman S.T."/>
            <person name="Glockner G."/>
            <person name="John U."/>
            <person name="Richards T."/>
            <person name="Worden A.Z."/>
            <person name="Zhang X."/>
            <person name="Grigoriev I.V."/>
            <person name="Allen A.E."/>
            <person name="Bidle K."/>
            <person name="Borodovsky M."/>
            <person name="Bowler C."/>
            <person name="Brownlee C."/>
            <person name="Cock J.M."/>
            <person name="Elias M."/>
            <person name="Gladyshev V.N."/>
            <person name="Groth M."/>
            <person name="Guda C."/>
            <person name="Hadaegh A."/>
            <person name="Iglesias-Rodriguez M.D."/>
            <person name="Jenkins J."/>
            <person name="Jones B.M."/>
            <person name="Lawson T."/>
            <person name="Leese F."/>
            <person name="Lindquist E."/>
            <person name="Lobanov A."/>
            <person name="Lomsadze A."/>
            <person name="Malik S.B."/>
            <person name="Marsh M.E."/>
            <person name="Mackinder L."/>
            <person name="Mock T."/>
            <person name="Mueller-Roeber B."/>
            <person name="Pagarete A."/>
            <person name="Parker M."/>
            <person name="Probert I."/>
            <person name="Quesneville H."/>
            <person name="Raines C."/>
            <person name="Rensing S.A."/>
            <person name="Riano-Pachon D.M."/>
            <person name="Richier S."/>
            <person name="Rokitta S."/>
            <person name="Shiraiwa Y."/>
            <person name="Soanes D.M."/>
            <person name="van der Giezen M."/>
            <person name="Wahlund T.M."/>
            <person name="Williams B."/>
            <person name="Wilson W."/>
            <person name="Wolfe G."/>
            <person name="Wurch L.L."/>
        </authorList>
    </citation>
    <scope>NUCLEOTIDE SEQUENCE</scope>
</reference>
<dbReference type="AlphaFoldDB" id="A0A0D3JYG6"/>
<dbReference type="GO" id="GO:0005085">
    <property type="term" value="F:guanyl-nucleotide exchange factor activity"/>
    <property type="evidence" value="ECO:0007669"/>
    <property type="project" value="TreeGrafter"/>
</dbReference>
<dbReference type="GeneID" id="17274097"/>
<keyword evidence="1 2" id="KW-0728">SH3 domain</keyword>
<dbReference type="EnsemblProtists" id="EOD28551">
    <property type="protein sequence ID" value="EOD28551"/>
    <property type="gene ID" value="EMIHUDRAFT_50064"/>
</dbReference>
<evidence type="ECO:0000259" key="3">
    <source>
        <dbReference type="PROSITE" id="PS50002"/>
    </source>
</evidence>
<dbReference type="SMART" id="SM00326">
    <property type="entry name" value="SH3"/>
    <property type="match status" value="1"/>
</dbReference>
<dbReference type="Gene3D" id="2.30.30.40">
    <property type="entry name" value="SH3 Domains"/>
    <property type="match status" value="1"/>
</dbReference>
<keyword evidence="5" id="KW-1185">Reference proteome</keyword>
<accession>A0A0D3JYG6</accession>
<proteinExistence type="predicted"/>
<evidence type="ECO:0000313" key="5">
    <source>
        <dbReference type="Proteomes" id="UP000013827"/>
    </source>
</evidence>
<dbReference type="SUPFAM" id="SSF50044">
    <property type="entry name" value="SH3-domain"/>
    <property type="match status" value="1"/>
</dbReference>
<dbReference type="RefSeq" id="XP_005780980.1">
    <property type="nucleotide sequence ID" value="XM_005780923.1"/>
</dbReference>
<protein>
    <recommendedName>
        <fullName evidence="3">SH3 domain-containing protein</fullName>
    </recommendedName>
</protein>
<dbReference type="InterPro" id="IPR036028">
    <property type="entry name" value="SH3-like_dom_sf"/>
</dbReference>
<dbReference type="InterPro" id="IPR001452">
    <property type="entry name" value="SH3_domain"/>
</dbReference>
<dbReference type="KEGG" id="ehx:EMIHUDRAFT_50064"/>
<dbReference type="Proteomes" id="UP000013827">
    <property type="component" value="Unassembled WGS sequence"/>
</dbReference>
<dbReference type="eggNOG" id="KOG2070">
    <property type="taxonomic scope" value="Eukaryota"/>
</dbReference>
<reference evidence="4" key="2">
    <citation type="submission" date="2024-10" db="UniProtKB">
        <authorList>
            <consortium name="EnsemblProtists"/>
        </authorList>
    </citation>
    <scope>IDENTIFICATION</scope>
</reference>